<dbReference type="RefSeq" id="XP_010505266.1">
    <property type="nucleotide sequence ID" value="XM_010506964.2"/>
</dbReference>
<reference evidence="3 4" key="3">
    <citation type="submission" date="2025-05" db="UniProtKB">
        <authorList>
            <consortium name="RefSeq"/>
        </authorList>
    </citation>
    <scope>IDENTIFICATION</scope>
    <source>
        <tissue evidence="3 4">Leaf</tissue>
    </source>
</reference>
<evidence type="ECO:0000313" key="4">
    <source>
        <dbReference type="RefSeq" id="XP_010505267.1"/>
    </source>
</evidence>
<feature type="region of interest" description="Disordered" evidence="1">
    <location>
        <begin position="171"/>
        <end position="279"/>
    </location>
</feature>
<evidence type="ECO:0000313" key="2">
    <source>
        <dbReference type="Proteomes" id="UP000694864"/>
    </source>
</evidence>
<feature type="compositionally biased region" description="Polar residues" evidence="1">
    <location>
        <begin position="513"/>
        <end position="522"/>
    </location>
</feature>
<feature type="compositionally biased region" description="Low complexity" evidence="1">
    <location>
        <begin position="527"/>
        <end position="542"/>
    </location>
</feature>
<organism evidence="2 4">
    <name type="scientific">Camelina sativa</name>
    <name type="common">False flax</name>
    <name type="synonym">Myagrum sativum</name>
    <dbReference type="NCBI Taxonomy" id="90675"/>
    <lineage>
        <taxon>Eukaryota</taxon>
        <taxon>Viridiplantae</taxon>
        <taxon>Streptophyta</taxon>
        <taxon>Embryophyta</taxon>
        <taxon>Tracheophyta</taxon>
        <taxon>Spermatophyta</taxon>
        <taxon>Magnoliopsida</taxon>
        <taxon>eudicotyledons</taxon>
        <taxon>Gunneridae</taxon>
        <taxon>Pentapetalae</taxon>
        <taxon>rosids</taxon>
        <taxon>malvids</taxon>
        <taxon>Brassicales</taxon>
        <taxon>Brassicaceae</taxon>
        <taxon>Camelineae</taxon>
        <taxon>Camelina</taxon>
    </lineage>
</organism>
<sequence length="559" mass="59899">MGGGGDNNNNKENWSSEELGDIDGLALIDVSTEDDNLLFFSSSLLDPSTYDKFSDTDKEDRGLCLFGDTHDCCDNDEIVVSSTTTTLEDKEPHKMMKTHLRKSLAWDKAFFTNPGVLEPDELCSMMERKNLPTIRDDLHRSTESVSTLKSDCTVEETGLFDDVRASIQMSDITSDAATPDKTKELGANEATTPSPKTTSTVEDPGSEEKIKPNSIRKRPSIKAQGLVKATKQPIATKEHNTSISRPSTGLSRTTRGSVDTNKAKQETNPKLSGGKEPFASRVPISRRTRPVVSTPVVHFKSALRSSVASKNDLTSSCSSLESCLSVSSIASTKSALNSVKQKKDQSLRIASHSLANRPTSSAGSRIIGQPKVSPLSASKTYKSKLNVSRLSASVDWSFESPRASTPNKMAKGNKKIVSGESSPAVNDTRRTLKPFNNSKDVSAVQNDPKSEKRGSLVNGGAVPSASMMKPTGLRVPSPKIGYFDGARSNIARTPTGSCTGMVSGLAKHGARTPNGSAASRTMSKAKVSPLSRSSRLSVSASPKLTNKMYSKVSAEEQLG</sequence>
<feature type="region of interest" description="Disordered" evidence="1">
    <location>
        <begin position="504"/>
        <end position="559"/>
    </location>
</feature>
<dbReference type="GeneID" id="104782128"/>
<dbReference type="Proteomes" id="UP000694864">
    <property type="component" value="Chromosome 4"/>
</dbReference>
<accession>A0ABM0YSK6</accession>
<dbReference type="RefSeq" id="XP_010505267.1">
    <property type="nucleotide sequence ID" value="XM_010506965.2"/>
</dbReference>
<evidence type="ECO:0000313" key="3">
    <source>
        <dbReference type="RefSeq" id="XP_010505266.1"/>
    </source>
</evidence>
<dbReference type="PANTHER" id="PTHR33737:SF12">
    <property type="entry name" value="TRIO_F-ACTIN-BINDING PROTEIN"/>
    <property type="match status" value="1"/>
</dbReference>
<reference evidence="2" key="2">
    <citation type="journal article" date="2014" name="Nat. Commun.">
        <title>The emerging biofuel crop Camelina sativa retains a highly undifferentiated hexaploid genome structure.</title>
        <authorList>
            <person name="Kagale S."/>
            <person name="Koh C."/>
            <person name="Nixon J."/>
            <person name="Bollina V."/>
            <person name="Clarke W.E."/>
            <person name="Tuteja R."/>
            <person name="Spillane C."/>
            <person name="Robinson S.J."/>
            <person name="Links M.G."/>
            <person name="Clarke C."/>
            <person name="Higgins E.E."/>
            <person name="Huebert T."/>
            <person name="Sharpe A.G."/>
            <person name="Parkin I.A."/>
        </authorList>
    </citation>
    <scope>NUCLEOTIDE SEQUENCE [LARGE SCALE GENOMIC DNA]</scope>
    <source>
        <strain evidence="2">r\DH55</strain>
    </source>
</reference>
<feature type="compositionally biased region" description="Polar residues" evidence="1">
    <location>
        <begin position="434"/>
        <end position="447"/>
    </location>
</feature>
<proteinExistence type="predicted"/>
<dbReference type="PANTHER" id="PTHR33737">
    <property type="entry name" value="OS05G0121800 PROTEIN"/>
    <property type="match status" value="1"/>
</dbReference>
<feature type="compositionally biased region" description="Polar residues" evidence="1">
    <location>
        <begin position="241"/>
        <end position="260"/>
    </location>
</feature>
<feature type="region of interest" description="Disordered" evidence="1">
    <location>
        <begin position="401"/>
        <end position="471"/>
    </location>
</feature>
<gene>
    <name evidence="3 4" type="primary">LOC104782128</name>
</gene>
<feature type="compositionally biased region" description="Polar residues" evidence="1">
    <location>
        <begin position="189"/>
        <end position="201"/>
    </location>
</feature>
<evidence type="ECO:0000256" key="1">
    <source>
        <dbReference type="SAM" id="MobiDB-lite"/>
    </source>
</evidence>
<dbReference type="InterPro" id="IPR045882">
    <property type="entry name" value="GPT1/2"/>
</dbReference>
<name>A0ABM0YSK6_CAMSA</name>
<reference evidence="2" key="1">
    <citation type="journal article" date="1997" name="Nucleic Acids Res.">
        <title>tRNAscan-SE: a program for improved detection of transfer RNA genes in genomic sequence.</title>
        <authorList>
            <person name="Lowe T.M."/>
            <person name="Eddy S.R."/>
        </authorList>
    </citation>
    <scope>NUCLEOTIDE SEQUENCE [LARGE SCALE GENOMIC DNA]</scope>
    <source>
        <strain evidence="2">r\DH55</strain>
    </source>
</reference>
<protein>
    <submittedName>
        <fullName evidence="3 4">TRIO and F-actin-binding protein-like</fullName>
    </submittedName>
</protein>
<keyword evidence="2" id="KW-1185">Reference proteome</keyword>